<sequence>MSGGEPVLQLSDVTFRYRLPNWPKPWLKKLGAGIHKVNLDVHSGSILGLIGPNGAGKTTLLHTIAGLHGHDSGNVRLAGQDREMLGWANAQRHIGLMPERVNWSGTSTPREALRRIVTMRGEGDSPEELLELVGMRSRMDTPLENMSQGMRQRLSLACALLGSPDILLLDEPMNGLDPVAQAAFRRLLRNLADSGVAIIVSSHNLQEMELFVDSLAILHRGQMVSYGSLQDVERAPGCSPSLLIAGNGWCPPSAGSFGVGVTMEMCEAWQGEEWRFTLHRNDGWTSDEKHDVLQAIEGAGGRISLLQTVLPSLEDLLSAATGEAADEIGFEIASDSMIPVRTWEVGEDE</sequence>
<dbReference type="AlphaFoldDB" id="A0A075GE58"/>
<evidence type="ECO:0000313" key="6">
    <source>
        <dbReference type="EMBL" id="AIF01939.1"/>
    </source>
</evidence>
<keyword evidence="2" id="KW-0813">Transport</keyword>
<dbReference type="EMBL" id="KF900635">
    <property type="protein sequence ID" value="AIF01939.1"/>
    <property type="molecule type" value="Genomic_DNA"/>
</dbReference>
<comment type="similarity">
    <text evidence="1">Belongs to the ABC transporter superfamily.</text>
</comment>
<dbReference type="InterPro" id="IPR027417">
    <property type="entry name" value="P-loop_NTPase"/>
</dbReference>
<name>A0A075GE58_9EURY</name>
<dbReference type="PROSITE" id="PS00211">
    <property type="entry name" value="ABC_TRANSPORTER_1"/>
    <property type="match status" value="1"/>
</dbReference>
<gene>
    <name evidence="6" type="primary">ABC-2.A</name>
</gene>
<dbReference type="SUPFAM" id="SSF52540">
    <property type="entry name" value="P-loop containing nucleoside triphosphate hydrolases"/>
    <property type="match status" value="1"/>
</dbReference>
<feature type="domain" description="ABC transporter" evidence="5">
    <location>
        <begin position="8"/>
        <end position="245"/>
    </location>
</feature>
<protein>
    <submittedName>
        <fullName evidence="6">Copper transport ATP-binding protein NOSF (ABC-2.A)</fullName>
    </submittedName>
</protein>
<evidence type="ECO:0000256" key="3">
    <source>
        <dbReference type="ARBA" id="ARBA00022741"/>
    </source>
</evidence>
<dbReference type="GO" id="GO:0016887">
    <property type="term" value="F:ATP hydrolysis activity"/>
    <property type="evidence" value="ECO:0007669"/>
    <property type="project" value="InterPro"/>
</dbReference>
<evidence type="ECO:0000256" key="4">
    <source>
        <dbReference type="ARBA" id="ARBA00022840"/>
    </source>
</evidence>
<dbReference type="PANTHER" id="PTHR43335">
    <property type="entry name" value="ABC TRANSPORTER, ATP-BINDING PROTEIN"/>
    <property type="match status" value="1"/>
</dbReference>
<organism evidence="6">
    <name type="scientific">uncultured marine group II/III euryarchaeote KM3_151_F02</name>
    <dbReference type="NCBI Taxonomy" id="1457893"/>
    <lineage>
        <taxon>Archaea</taxon>
        <taxon>Methanobacteriati</taxon>
        <taxon>Methanobacteriota</taxon>
        <taxon>environmental samples</taxon>
    </lineage>
</organism>
<reference evidence="6" key="1">
    <citation type="journal article" date="2014" name="Genome Biol. Evol.">
        <title>Pangenome evidence for extensive interdomain horizontal transfer affecting lineage core and shell genes in uncultured planktonic thaumarchaeota and euryarchaeota.</title>
        <authorList>
            <person name="Deschamps P."/>
            <person name="Zivanovic Y."/>
            <person name="Moreira D."/>
            <person name="Rodriguez-Valera F."/>
            <person name="Lopez-Garcia P."/>
        </authorList>
    </citation>
    <scope>NUCLEOTIDE SEQUENCE</scope>
</reference>
<dbReference type="SMART" id="SM00382">
    <property type="entry name" value="AAA"/>
    <property type="match status" value="1"/>
</dbReference>
<dbReference type="InterPro" id="IPR003593">
    <property type="entry name" value="AAA+_ATPase"/>
</dbReference>
<dbReference type="InterPro" id="IPR017871">
    <property type="entry name" value="ABC_transporter-like_CS"/>
</dbReference>
<keyword evidence="4 6" id="KW-0067">ATP-binding</keyword>
<proteinExistence type="inferred from homology"/>
<keyword evidence="3" id="KW-0547">Nucleotide-binding</keyword>
<evidence type="ECO:0000259" key="5">
    <source>
        <dbReference type="PROSITE" id="PS50893"/>
    </source>
</evidence>
<dbReference type="Gene3D" id="3.40.50.300">
    <property type="entry name" value="P-loop containing nucleotide triphosphate hydrolases"/>
    <property type="match status" value="1"/>
</dbReference>
<dbReference type="PROSITE" id="PS50893">
    <property type="entry name" value="ABC_TRANSPORTER_2"/>
    <property type="match status" value="1"/>
</dbReference>
<dbReference type="InterPro" id="IPR003439">
    <property type="entry name" value="ABC_transporter-like_ATP-bd"/>
</dbReference>
<evidence type="ECO:0000256" key="2">
    <source>
        <dbReference type="ARBA" id="ARBA00022448"/>
    </source>
</evidence>
<evidence type="ECO:0000256" key="1">
    <source>
        <dbReference type="ARBA" id="ARBA00005417"/>
    </source>
</evidence>
<dbReference type="GO" id="GO:0005524">
    <property type="term" value="F:ATP binding"/>
    <property type="evidence" value="ECO:0007669"/>
    <property type="project" value="UniProtKB-KW"/>
</dbReference>
<accession>A0A075GE58</accession>
<dbReference type="Pfam" id="PF00005">
    <property type="entry name" value="ABC_tran"/>
    <property type="match status" value="1"/>
</dbReference>